<evidence type="ECO:0000313" key="1">
    <source>
        <dbReference type="EMBL" id="KHJ67996.1"/>
    </source>
</evidence>
<dbReference type="EMBL" id="JTJJ01000038">
    <property type="protein sequence ID" value="KHJ67996.1"/>
    <property type="molecule type" value="Genomic_DNA"/>
</dbReference>
<organism evidence="1 2">
    <name type="scientific">Pantoea rodasii</name>
    <dbReference type="NCBI Taxonomy" id="1076549"/>
    <lineage>
        <taxon>Bacteria</taxon>
        <taxon>Pseudomonadati</taxon>
        <taxon>Pseudomonadota</taxon>
        <taxon>Gammaproteobacteria</taxon>
        <taxon>Enterobacterales</taxon>
        <taxon>Erwiniaceae</taxon>
        <taxon>Pantoea</taxon>
    </lineage>
</organism>
<dbReference type="RefSeq" id="WP_039330989.1">
    <property type="nucleotide sequence ID" value="NZ_JTJJ01000038.1"/>
</dbReference>
<gene>
    <name evidence="1" type="ORF">QU24_11300</name>
</gene>
<name>A0A0B1R8L0_9GAMM</name>
<evidence type="ECO:0000313" key="2">
    <source>
        <dbReference type="Proteomes" id="UP000030853"/>
    </source>
</evidence>
<proteinExistence type="predicted"/>
<accession>A0A0B1R8L0</accession>
<protein>
    <submittedName>
        <fullName evidence="1">Uncharacterized protein</fullName>
    </submittedName>
</protein>
<dbReference type="AlphaFoldDB" id="A0A0B1R8L0"/>
<reference evidence="1 2" key="1">
    <citation type="submission" date="2014-11" db="EMBL/GenBank/DDBJ databases">
        <title>Genome sequencing of Pantoea rodasii ND03.</title>
        <authorList>
            <person name="Muhamad Yunos N.Y."/>
            <person name="Chan K.-G."/>
        </authorList>
    </citation>
    <scope>NUCLEOTIDE SEQUENCE [LARGE SCALE GENOMIC DNA]</scope>
    <source>
        <strain evidence="1 2">ND03</strain>
    </source>
</reference>
<sequence>MKFRLHNKDGKEVQAIANSLPDGELQIIAARVDEIMNKRGMSPIVAPACAWMLRHFDHEAMGMFDMDDELEMAADAFMRDMMITAAKRERAIEIWKHKHSYDEVA</sequence>
<dbReference type="Proteomes" id="UP000030853">
    <property type="component" value="Unassembled WGS sequence"/>
</dbReference>
<comment type="caution">
    <text evidence="1">The sequence shown here is derived from an EMBL/GenBank/DDBJ whole genome shotgun (WGS) entry which is preliminary data.</text>
</comment>